<dbReference type="HOGENOM" id="CLU_3020803_0_0_2"/>
<accession>S0ARR1</accession>
<reference evidence="1 2" key="1">
    <citation type="journal article" date="2007" name="Proc. Natl. Acad. Sci. U.S.A.">
        <title>Genome dynamics in a natural archaeal population.</title>
        <authorList>
            <person name="Allen E.E."/>
            <person name="Tyson G.W."/>
            <person name="Whitaker R.J."/>
            <person name="Detter J.C."/>
            <person name="Richardson P.M."/>
            <person name="Banfield J.F."/>
        </authorList>
    </citation>
    <scope>NUCLEOTIDE SEQUENCE [LARGE SCALE GENOMIC DNA]</scope>
    <source>
        <strain evidence="2">fer1</strain>
    </source>
</reference>
<keyword evidence="2" id="KW-1185">Reference proteome</keyword>
<dbReference type="GeneID" id="58788993"/>
<protein>
    <submittedName>
        <fullName evidence="1">Uncharacterized protein</fullName>
    </submittedName>
</protein>
<sequence length="55" mass="6558">MDCLEKHNERGNSELVFAKDRKILGRNMPKRMDGRISNVLSYTRVWYDLFNIGRL</sequence>
<name>S0ARR1_FERAC</name>
<dbReference type="RefSeq" id="WP_009888129.1">
    <property type="nucleotide sequence ID" value="NC_021592.1"/>
</dbReference>
<dbReference type="AlphaFoldDB" id="S0ARR1"/>
<evidence type="ECO:0000313" key="1">
    <source>
        <dbReference type="EMBL" id="AGO61908.1"/>
    </source>
</evidence>
<dbReference type="EMBL" id="CP004145">
    <property type="protein sequence ID" value="AGO61908.1"/>
    <property type="molecule type" value="Genomic_DNA"/>
</dbReference>
<organism evidence="1 2">
    <name type="scientific">Ferroplasma acidarmanus Fer1</name>
    <dbReference type="NCBI Taxonomy" id="333146"/>
    <lineage>
        <taxon>Archaea</taxon>
        <taxon>Methanobacteriati</taxon>
        <taxon>Thermoplasmatota</taxon>
        <taxon>Thermoplasmata</taxon>
        <taxon>Thermoplasmatales</taxon>
        <taxon>Ferroplasmaceae</taxon>
        <taxon>Ferroplasma</taxon>
    </lineage>
</organism>
<proteinExistence type="predicted"/>
<dbReference type="KEGG" id="fac:FACI_IFERC01G1932"/>
<gene>
    <name evidence="1" type="ORF">FACI_IFERC00001G1932</name>
</gene>
<dbReference type="Proteomes" id="UP000014660">
    <property type="component" value="Chromosome"/>
</dbReference>
<evidence type="ECO:0000313" key="2">
    <source>
        <dbReference type="Proteomes" id="UP000014660"/>
    </source>
</evidence>